<evidence type="ECO:0000256" key="1">
    <source>
        <dbReference type="SAM" id="SignalP"/>
    </source>
</evidence>
<sequence>MNIGRISNIIIAVAAVATLTACASAPQYKNSGKILPTTLPFSEAVQVGNTLWMSGQIGNIPGSLNLAPGGISGESKQVLENIKTSLEAHGYSMADVVKCTAMLADMKEWNAFNEVYQTYFQKGKFPARSAFGSSGLAFNARVELECFASK</sequence>
<organism evidence="2 3">
    <name type="scientific">Ottowia thiooxydans</name>
    <dbReference type="NCBI Taxonomy" id="219182"/>
    <lineage>
        <taxon>Bacteria</taxon>
        <taxon>Pseudomonadati</taxon>
        <taxon>Pseudomonadota</taxon>
        <taxon>Betaproteobacteria</taxon>
        <taxon>Burkholderiales</taxon>
        <taxon>Comamonadaceae</taxon>
        <taxon>Ottowia</taxon>
    </lineage>
</organism>
<dbReference type="PANTHER" id="PTHR11803:SF39">
    <property type="entry name" value="2-IMINOBUTANOATE_2-IMINOPROPANOATE DEAMINASE"/>
    <property type="match status" value="1"/>
</dbReference>
<reference evidence="2 3" key="1">
    <citation type="submission" date="2024-06" db="EMBL/GenBank/DDBJ databases">
        <title>Sorghum-associated microbial communities from plants grown in Nebraska, USA.</title>
        <authorList>
            <person name="Schachtman D."/>
        </authorList>
    </citation>
    <scope>NUCLEOTIDE SEQUENCE [LARGE SCALE GENOMIC DNA]</scope>
    <source>
        <strain evidence="2 3">2709</strain>
    </source>
</reference>
<dbReference type="Pfam" id="PF01042">
    <property type="entry name" value="Ribonuc_L-PSP"/>
    <property type="match status" value="1"/>
</dbReference>
<keyword evidence="1" id="KW-0732">Signal</keyword>
<dbReference type="SUPFAM" id="SSF55298">
    <property type="entry name" value="YjgF-like"/>
    <property type="match status" value="1"/>
</dbReference>
<proteinExistence type="predicted"/>
<dbReference type="Proteomes" id="UP001549320">
    <property type="component" value="Unassembled WGS sequence"/>
</dbReference>
<name>A0ABV2QG00_9BURK</name>
<feature type="chain" id="PRO_5046593207" evidence="1">
    <location>
        <begin position="24"/>
        <end position="150"/>
    </location>
</feature>
<dbReference type="CDD" id="cd00448">
    <property type="entry name" value="YjgF_YER057c_UK114_family"/>
    <property type="match status" value="1"/>
</dbReference>
<dbReference type="EMBL" id="JBEPSH010000013">
    <property type="protein sequence ID" value="MET4579961.1"/>
    <property type="molecule type" value="Genomic_DNA"/>
</dbReference>
<dbReference type="GO" id="GO:0120241">
    <property type="term" value="F:2-iminobutanoate/2-iminopropanoate deaminase"/>
    <property type="evidence" value="ECO:0007669"/>
    <property type="project" value="UniProtKB-EC"/>
</dbReference>
<comment type="caution">
    <text evidence="2">The sequence shown here is derived from an EMBL/GenBank/DDBJ whole genome shotgun (WGS) entry which is preliminary data.</text>
</comment>
<dbReference type="PANTHER" id="PTHR11803">
    <property type="entry name" value="2-IMINOBUTANOATE/2-IMINOPROPANOATE DEAMINASE RIDA"/>
    <property type="match status" value="1"/>
</dbReference>
<evidence type="ECO:0000313" key="2">
    <source>
        <dbReference type="EMBL" id="MET4579961.1"/>
    </source>
</evidence>
<dbReference type="Gene3D" id="3.30.1330.40">
    <property type="entry name" value="RutC-like"/>
    <property type="match status" value="1"/>
</dbReference>
<dbReference type="EC" id="3.5.99.10" evidence="2"/>
<keyword evidence="3" id="KW-1185">Reference proteome</keyword>
<gene>
    <name evidence="2" type="ORF">ABIE13_005099</name>
</gene>
<evidence type="ECO:0000313" key="3">
    <source>
        <dbReference type="Proteomes" id="UP001549320"/>
    </source>
</evidence>
<accession>A0ABV2QG00</accession>
<dbReference type="InterPro" id="IPR035959">
    <property type="entry name" value="RutC-like_sf"/>
</dbReference>
<dbReference type="RefSeq" id="WP_354448535.1">
    <property type="nucleotide sequence ID" value="NZ_JBEPSH010000013.1"/>
</dbReference>
<dbReference type="PROSITE" id="PS51257">
    <property type="entry name" value="PROKAR_LIPOPROTEIN"/>
    <property type="match status" value="1"/>
</dbReference>
<protein>
    <submittedName>
        <fullName evidence="2">2-iminobutanoate/2-iminopropanoate deaminase</fullName>
        <ecNumber evidence="2">3.5.99.10</ecNumber>
    </submittedName>
</protein>
<feature type="signal peptide" evidence="1">
    <location>
        <begin position="1"/>
        <end position="23"/>
    </location>
</feature>
<dbReference type="InterPro" id="IPR006175">
    <property type="entry name" value="YjgF/YER057c/UK114"/>
</dbReference>
<keyword evidence="2" id="KW-0378">Hydrolase</keyword>